<evidence type="ECO:0000313" key="2">
    <source>
        <dbReference type="EMBL" id="GGL13278.1"/>
    </source>
</evidence>
<protein>
    <submittedName>
        <fullName evidence="2">Uncharacterized protein</fullName>
    </submittedName>
</protein>
<organism evidence="2 3">
    <name type="scientific">Deinococcus radiotolerans</name>
    <dbReference type="NCBI Taxonomy" id="1309407"/>
    <lineage>
        <taxon>Bacteria</taxon>
        <taxon>Thermotogati</taxon>
        <taxon>Deinococcota</taxon>
        <taxon>Deinococci</taxon>
        <taxon>Deinococcales</taxon>
        <taxon>Deinococcaceae</taxon>
        <taxon>Deinococcus</taxon>
    </lineage>
</organism>
<evidence type="ECO:0000256" key="1">
    <source>
        <dbReference type="SAM" id="SignalP"/>
    </source>
</evidence>
<accession>A0ABQ2FP57</accession>
<keyword evidence="3" id="KW-1185">Reference proteome</keyword>
<dbReference type="RefSeq" id="WP_189070278.1">
    <property type="nucleotide sequence ID" value="NZ_BMPE01000016.1"/>
</dbReference>
<name>A0ABQ2FP57_9DEIO</name>
<keyword evidence="1" id="KW-0732">Signal</keyword>
<comment type="caution">
    <text evidence="2">The sequence shown here is derived from an EMBL/GenBank/DDBJ whole genome shotgun (WGS) entry which is preliminary data.</text>
</comment>
<reference evidence="3" key="1">
    <citation type="journal article" date="2019" name="Int. J. Syst. Evol. Microbiol.">
        <title>The Global Catalogue of Microorganisms (GCM) 10K type strain sequencing project: providing services to taxonomists for standard genome sequencing and annotation.</title>
        <authorList>
            <consortium name="The Broad Institute Genomics Platform"/>
            <consortium name="The Broad Institute Genome Sequencing Center for Infectious Disease"/>
            <person name="Wu L."/>
            <person name="Ma J."/>
        </authorList>
    </citation>
    <scope>NUCLEOTIDE SEQUENCE [LARGE SCALE GENOMIC DNA]</scope>
    <source>
        <strain evidence="3">JCM 19173</strain>
    </source>
</reference>
<feature type="chain" id="PRO_5047281535" evidence="1">
    <location>
        <begin position="23"/>
        <end position="134"/>
    </location>
</feature>
<evidence type="ECO:0000313" key="3">
    <source>
        <dbReference type="Proteomes" id="UP000604341"/>
    </source>
</evidence>
<dbReference type="EMBL" id="BMPE01000016">
    <property type="protein sequence ID" value="GGL13278.1"/>
    <property type="molecule type" value="Genomic_DNA"/>
</dbReference>
<sequence length="134" mass="13643">MKKLLLTVAAALSLATTATAFAASPMSVYATDGNGGQFEGLYTESNWMAIEVPLNALGGSVPSDLSLAVSGLPDGTYVTLEGVSTRGDNALLYVSVSRDSTDSFVNSVAQINVNSGSTTLATVEIPVYGAATSE</sequence>
<gene>
    <name evidence="2" type="ORF">GCM10010844_35100</name>
</gene>
<feature type="signal peptide" evidence="1">
    <location>
        <begin position="1"/>
        <end position="22"/>
    </location>
</feature>
<proteinExistence type="predicted"/>
<dbReference type="Proteomes" id="UP000604341">
    <property type="component" value="Unassembled WGS sequence"/>
</dbReference>